<evidence type="ECO:0000256" key="2">
    <source>
        <dbReference type="ARBA" id="ARBA00023125"/>
    </source>
</evidence>
<dbReference type="PROSITE" id="PS50995">
    <property type="entry name" value="HTH_MARR_2"/>
    <property type="match status" value="1"/>
</dbReference>
<dbReference type="Pfam" id="PF12802">
    <property type="entry name" value="MarR_2"/>
    <property type="match status" value="1"/>
</dbReference>
<dbReference type="Proteomes" id="UP001500804">
    <property type="component" value="Unassembled WGS sequence"/>
</dbReference>
<dbReference type="Gene3D" id="1.10.10.10">
    <property type="entry name" value="Winged helix-like DNA-binding domain superfamily/Winged helix DNA-binding domain"/>
    <property type="match status" value="1"/>
</dbReference>
<evidence type="ECO:0000313" key="5">
    <source>
        <dbReference type="EMBL" id="GAA5111107.1"/>
    </source>
</evidence>
<dbReference type="InterPro" id="IPR023187">
    <property type="entry name" value="Tscrpt_reg_MarR-type_CS"/>
</dbReference>
<keyword evidence="1" id="KW-0805">Transcription regulation</keyword>
<proteinExistence type="predicted"/>
<keyword evidence="3" id="KW-0804">Transcription</keyword>
<evidence type="ECO:0000256" key="1">
    <source>
        <dbReference type="ARBA" id="ARBA00023015"/>
    </source>
</evidence>
<dbReference type="PANTHER" id="PTHR33164">
    <property type="entry name" value="TRANSCRIPTIONAL REGULATOR, MARR FAMILY"/>
    <property type="match status" value="1"/>
</dbReference>
<dbReference type="SUPFAM" id="SSF46785">
    <property type="entry name" value="Winged helix' DNA-binding domain"/>
    <property type="match status" value="1"/>
</dbReference>
<dbReference type="RefSeq" id="WP_345602752.1">
    <property type="nucleotide sequence ID" value="NZ_BAABJO010000001.1"/>
</dbReference>
<reference evidence="6" key="1">
    <citation type="journal article" date="2019" name="Int. J. Syst. Evol. Microbiol.">
        <title>The Global Catalogue of Microorganisms (GCM) 10K type strain sequencing project: providing services to taxonomists for standard genome sequencing and annotation.</title>
        <authorList>
            <consortium name="The Broad Institute Genomics Platform"/>
            <consortium name="The Broad Institute Genome Sequencing Center for Infectious Disease"/>
            <person name="Wu L."/>
            <person name="Ma J."/>
        </authorList>
    </citation>
    <scope>NUCLEOTIDE SEQUENCE [LARGE SCALE GENOMIC DNA]</scope>
    <source>
        <strain evidence="6">JCM 18302</strain>
    </source>
</reference>
<comment type="caution">
    <text evidence="5">The sequence shown here is derived from an EMBL/GenBank/DDBJ whole genome shotgun (WGS) entry which is preliminary data.</text>
</comment>
<dbReference type="EMBL" id="BAABJO010000001">
    <property type="protein sequence ID" value="GAA5111107.1"/>
    <property type="molecule type" value="Genomic_DNA"/>
</dbReference>
<dbReference type="InterPro" id="IPR000835">
    <property type="entry name" value="HTH_MarR-typ"/>
</dbReference>
<sequence>MEGSDRVWGIVRDLHRAARIQQRAAAAEPGPVALGLLNLAAQQPVRPSAAAAELGVPPQSITRVVGELAADGLVRRVGDAADGRSYVIELTEDGRRERARFRAELTRRFARHLGGWSDEEVATFAAQLSRLVTSLADDVAETPARTRTRNPWRP</sequence>
<dbReference type="InterPro" id="IPR036390">
    <property type="entry name" value="WH_DNA-bd_sf"/>
</dbReference>
<evidence type="ECO:0000259" key="4">
    <source>
        <dbReference type="PROSITE" id="PS50995"/>
    </source>
</evidence>
<keyword evidence="2" id="KW-0238">DNA-binding</keyword>
<gene>
    <name evidence="5" type="ORF">GCM10023320_03620</name>
</gene>
<dbReference type="PANTHER" id="PTHR33164:SF57">
    <property type="entry name" value="MARR-FAMILY TRANSCRIPTIONAL REGULATOR"/>
    <property type="match status" value="1"/>
</dbReference>
<accession>A0ABP9N745</accession>
<protein>
    <recommendedName>
        <fullName evidence="4">HTH marR-type domain-containing protein</fullName>
    </recommendedName>
</protein>
<dbReference type="PRINTS" id="PR00598">
    <property type="entry name" value="HTHMARR"/>
</dbReference>
<dbReference type="SMART" id="SM00347">
    <property type="entry name" value="HTH_MARR"/>
    <property type="match status" value="1"/>
</dbReference>
<dbReference type="PROSITE" id="PS01117">
    <property type="entry name" value="HTH_MARR_1"/>
    <property type="match status" value="1"/>
</dbReference>
<evidence type="ECO:0000256" key="3">
    <source>
        <dbReference type="ARBA" id="ARBA00023163"/>
    </source>
</evidence>
<name>A0ABP9N745_9PSEU</name>
<keyword evidence="6" id="KW-1185">Reference proteome</keyword>
<organism evidence="5 6">
    <name type="scientific">Pseudonocardia adelaidensis</name>
    <dbReference type="NCBI Taxonomy" id="648754"/>
    <lineage>
        <taxon>Bacteria</taxon>
        <taxon>Bacillati</taxon>
        <taxon>Actinomycetota</taxon>
        <taxon>Actinomycetes</taxon>
        <taxon>Pseudonocardiales</taxon>
        <taxon>Pseudonocardiaceae</taxon>
        <taxon>Pseudonocardia</taxon>
    </lineage>
</organism>
<evidence type="ECO:0000313" key="6">
    <source>
        <dbReference type="Proteomes" id="UP001500804"/>
    </source>
</evidence>
<feature type="domain" description="HTH marR-type" evidence="4">
    <location>
        <begin position="1"/>
        <end position="133"/>
    </location>
</feature>
<dbReference type="InterPro" id="IPR036388">
    <property type="entry name" value="WH-like_DNA-bd_sf"/>
</dbReference>
<dbReference type="InterPro" id="IPR039422">
    <property type="entry name" value="MarR/SlyA-like"/>
</dbReference>